<dbReference type="InterPro" id="IPR005320">
    <property type="entry name" value="Peptidase_S51"/>
</dbReference>
<dbReference type="Pfam" id="PF03575">
    <property type="entry name" value="Peptidase_S51"/>
    <property type="match status" value="1"/>
</dbReference>
<reference evidence="5 6" key="1">
    <citation type="journal article" date="2016" name="Nat. Commun.">
        <title>Thousands of microbial genomes shed light on interconnected biogeochemical processes in an aquifer system.</title>
        <authorList>
            <person name="Anantharaman K."/>
            <person name="Brown C.T."/>
            <person name="Hug L.A."/>
            <person name="Sharon I."/>
            <person name="Castelle C.J."/>
            <person name="Probst A.J."/>
            <person name="Thomas B.C."/>
            <person name="Singh A."/>
            <person name="Wilkins M.J."/>
            <person name="Karaoz U."/>
            <person name="Brodie E.L."/>
            <person name="Williams K.H."/>
            <person name="Hubbard S.S."/>
            <person name="Banfield J.F."/>
        </authorList>
    </citation>
    <scope>NUCLEOTIDE SEQUENCE [LARGE SCALE GENOMIC DNA]</scope>
</reference>
<dbReference type="Gene3D" id="3.40.50.880">
    <property type="match status" value="1"/>
</dbReference>
<dbReference type="AlphaFoldDB" id="A0A1G2PG75"/>
<keyword evidence="4" id="KW-0720">Serine protease</keyword>
<dbReference type="EMBL" id="MHSQ01000015">
    <property type="protein sequence ID" value="OHA47334.1"/>
    <property type="molecule type" value="Genomic_DNA"/>
</dbReference>
<evidence type="ECO:0000256" key="2">
    <source>
        <dbReference type="ARBA" id="ARBA00022670"/>
    </source>
</evidence>
<keyword evidence="3" id="KW-0378">Hydrolase</keyword>
<accession>A0A1G2PG75</accession>
<evidence type="ECO:0000256" key="1">
    <source>
        <dbReference type="ARBA" id="ARBA00006534"/>
    </source>
</evidence>
<dbReference type="GO" id="GO:0006508">
    <property type="term" value="P:proteolysis"/>
    <property type="evidence" value="ECO:0007669"/>
    <property type="project" value="UniProtKB-KW"/>
</dbReference>
<keyword evidence="2" id="KW-0645">Protease</keyword>
<protein>
    <recommendedName>
        <fullName evidence="7">Peptidase S51</fullName>
    </recommendedName>
</protein>
<dbReference type="STRING" id="1802338.A2541_02010"/>
<dbReference type="Proteomes" id="UP000176965">
    <property type="component" value="Unassembled WGS sequence"/>
</dbReference>
<evidence type="ECO:0000256" key="4">
    <source>
        <dbReference type="ARBA" id="ARBA00022825"/>
    </source>
</evidence>
<dbReference type="SUPFAM" id="SSF52317">
    <property type="entry name" value="Class I glutamine amidotransferase-like"/>
    <property type="match status" value="1"/>
</dbReference>
<dbReference type="InterPro" id="IPR029062">
    <property type="entry name" value="Class_I_gatase-like"/>
</dbReference>
<gene>
    <name evidence="5" type="ORF">A2541_02010</name>
</gene>
<organism evidence="5 6">
    <name type="scientific">Candidatus Taylorbacteria bacterium RIFOXYD2_FULL_36_9</name>
    <dbReference type="NCBI Taxonomy" id="1802338"/>
    <lineage>
        <taxon>Bacteria</taxon>
        <taxon>Candidatus Tayloriibacteriota</taxon>
    </lineage>
</organism>
<dbReference type="GO" id="GO:0008236">
    <property type="term" value="F:serine-type peptidase activity"/>
    <property type="evidence" value="ECO:0007669"/>
    <property type="project" value="UniProtKB-KW"/>
</dbReference>
<comment type="caution">
    <text evidence="5">The sequence shown here is derived from an EMBL/GenBank/DDBJ whole genome shotgun (WGS) entry which is preliminary data.</text>
</comment>
<evidence type="ECO:0000313" key="6">
    <source>
        <dbReference type="Proteomes" id="UP000176965"/>
    </source>
</evidence>
<dbReference type="CDD" id="cd03129">
    <property type="entry name" value="GAT1_Peptidase_E_like"/>
    <property type="match status" value="1"/>
</dbReference>
<name>A0A1G2PG75_9BACT</name>
<sequence>MKLFLASSFDKTAELLKSKIKSLRGKKVIFIPNAGDNDKGDKWWIKTDRDAYLKLGCKVIDTDLRIVSKDAFTKLLKESDIIHFCGGSVIYLICLIKERGFDKLIVEYVKKDKIIYTGTSAGSMIVADDLTIDAYDPDEKEFVDRMKDNSGLGLVNFLIIPHTNSKDFAKGNSKMVSELPEIESCQSLIFIYDNQAVWVEDDKFEILSK</sequence>
<comment type="similarity">
    <text evidence="1">Belongs to the peptidase S51 family.</text>
</comment>
<evidence type="ECO:0000313" key="5">
    <source>
        <dbReference type="EMBL" id="OHA47334.1"/>
    </source>
</evidence>
<evidence type="ECO:0000256" key="3">
    <source>
        <dbReference type="ARBA" id="ARBA00022801"/>
    </source>
</evidence>
<dbReference type="PANTHER" id="PTHR20842:SF0">
    <property type="entry name" value="ALPHA-ASPARTYL DIPEPTIDASE"/>
    <property type="match status" value="1"/>
</dbReference>
<evidence type="ECO:0008006" key="7">
    <source>
        <dbReference type="Google" id="ProtNLM"/>
    </source>
</evidence>
<proteinExistence type="inferred from homology"/>
<dbReference type="PANTHER" id="PTHR20842">
    <property type="entry name" value="PROTEASE S51 ALPHA-ASPARTYL DIPEPTIDASE"/>
    <property type="match status" value="1"/>
</dbReference>